<comment type="similarity">
    <text evidence="1">Belongs to the fructosamine kinase family.</text>
</comment>
<comment type="caution">
    <text evidence="2">The sequence shown here is derived from an EMBL/GenBank/DDBJ whole genome shotgun (WGS) entry which is preliminary data.</text>
</comment>
<dbReference type="Gene3D" id="1.10.510.10">
    <property type="entry name" value="Transferase(Phosphotransferase) domain 1"/>
    <property type="match status" value="1"/>
</dbReference>
<dbReference type="RefSeq" id="WP_344116040.1">
    <property type="nucleotide sequence ID" value="NZ_BAAANE010000013.1"/>
</dbReference>
<accession>A0ABN2FT19</accession>
<reference evidence="2 3" key="1">
    <citation type="journal article" date="2019" name="Int. J. Syst. Evol. Microbiol.">
        <title>The Global Catalogue of Microorganisms (GCM) 10K type strain sequencing project: providing services to taxonomists for standard genome sequencing and annotation.</title>
        <authorList>
            <consortium name="The Broad Institute Genomics Platform"/>
            <consortium name="The Broad Institute Genome Sequencing Center for Infectious Disease"/>
            <person name="Wu L."/>
            <person name="Ma J."/>
        </authorList>
    </citation>
    <scope>NUCLEOTIDE SEQUENCE [LARGE SCALE GENOMIC DNA]</scope>
    <source>
        <strain evidence="2 3">JCM 14306</strain>
    </source>
</reference>
<dbReference type="PANTHER" id="PTHR12149">
    <property type="entry name" value="FRUCTOSAMINE 3 KINASE-RELATED PROTEIN"/>
    <property type="match status" value="1"/>
</dbReference>
<name>A0ABN2FT19_9ACTN</name>
<dbReference type="Gene3D" id="3.30.200.20">
    <property type="entry name" value="Phosphorylase Kinase, domain 1"/>
    <property type="match status" value="1"/>
</dbReference>
<dbReference type="PANTHER" id="PTHR12149:SF8">
    <property type="entry name" value="PROTEIN-RIBULOSAMINE 3-KINASE"/>
    <property type="match status" value="1"/>
</dbReference>
<sequence>MTAGPDTFVKQRHDAPPGFFEVEAAGLRWLAVPGGVPIVEPLEVSPGRLATPRLDPVPPTGSAADEFGHRLAAMHNAGARYFGVPPDGWQTNGYIGTIELPHAPQPVEPVDSWGEFYASFRLQPYLRTAYDNGTIDGHQLEAFERLCSKLVAGGYDDPSEQPCRIHGDLWSGNVFWCADGVHLIDPAAHGGHRETDLAMLGLFGMPQLERVLRAYNEAHPLADGWRERVGLHRLHPLLTHVVMFGSAYVAPALAMARKYD</sequence>
<dbReference type="PIRSF" id="PIRSF006221">
    <property type="entry name" value="Ketosamine-3-kinase"/>
    <property type="match status" value="1"/>
</dbReference>
<dbReference type="InterPro" id="IPR011009">
    <property type="entry name" value="Kinase-like_dom_sf"/>
</dbReference>
<dbReference type="InterPro" id="IPR016477">
    <property type="entry name" value="Fructo-/Ketosamine-3-kinase"/>
</dbReference>
<dbReference type="Gene3D" id="1.20.1270.240">
    <property type="match status" value="1"/>
</dbReference>
<evidence type="ECO:0000256" key="1">
    <source>
        <dbReference type="PIRNR" id="PIRNR006221"/>
    </source>
</evidence>
<keyword evidence="1" id="KW-0808">Transferase</keyword>
<gene>
    <name evidence="2" type="ORF">GCM10009744_60260</name>
</gene>
<dbReference type="GO" id="GO:0016301">
    <property type="term" value="F:kinase activity"/>
    <property type="evidence" value="ECO:0007669"/>
    <property type="project" value="UniProtKB-KW"/>
</dbReference>
<evidence type="ECO:0000313" key="2">
    <source>
        <dbReference type="EMBL" id="GAA1658884.1"/>
    </source>
</evidence>
<evidence type="ECO:0000313" key="3">
    <source>
        <dbReference type="Proteomes" id="UP001501319"/>
    </source>
</evidence>
<protein>
    <submittedName>
        <fullName evidence="2">Fructosamine kinase family protein</fullName>
    </submittedName>
</protein>
<keyword evidence="1 2" id="KW-0418">Kinase</keyword>
<dbReference type="Proteomes" id="UP001501319">
    <property type="component" value="Unassembled WGS sequence"/>
</dbReference>
<dbReference type="Pfam" id="PF03881">
    <property type="entry name" value="Fructosamin_kin"/>
    <property type="match status" value="1"/>
</dbReference>
<proteinExistence type="inferred from homology"/>
<dbReference type="SUPFAM" id="SSF56112">
    <property type="entry name" value="Protein kinase-like (PK-like)"/>
    <property type="match status" value="1"/>
</dbReference>
<organism evidence="2 3">
    <name type="scientific">Kribbella alba</name>
    <dbReference type="NCBI Taxonomy" id="190197"/>
    <lineage>
        <taxon>Bacteria</taxon>
        <taxon>Bacillati</taxon>
        <taxon>Actinomycetota</taxon>
        <taxon>Actinomycetes</taxon>
        <taxon>Propionibacteriales</taxon>
        <taxon>Kribbellaceae</taxon>
        <taxon>Kribbella</taxon>
    </lineage>
</organism>
<keyword evidence="3" id="KW-1185">Reference proteome</keyword>
<dbReference type="EMBL" id="BAAANE010000013">
    <property type="protein sequence ID" value="GAA1658884.1"/>
    <property type="molecule type" value="Genomic_DNA"/>
</dbReference>